<dbReference type="KEGG" id="mew:MSWAN_0890"/>
<dbReference type="Pfam" id="PF10967">
    <property type="entry name" value="DUF2769"/>
    <property type="match status" value="1"/>
</dbReference>
<name>F6D249_METPW</name>
<gene>
    <name evidence="1" type="ordered locus">MSWAN_0890</name>
</gene>
<dbReference type="RefSeq" id="WP_013825417.1">
    <property type="nucleotide sequence ID" value="NC_015574.1"/>
</dbReference>
<protein>
    <recommendedName>
        <fullName evidence="3">DUF2769 domain-containing protein</fullName>
    </recommendedName>
</protein>
<keyword evidence="2" id="KW-1185">Reference proteome</keyword>
<evidence type="ECO:0000313" key="1">
    <source>
        <dbReference type="EMBL" id="AEG17915.1"/>
    </source>
</evidence>
<dbReference type="GeneID" id="10668392"/>
<dbReference type="InterPro" id="IPR020075">
    <property type="entry name" value="Uncharacterised_AF2234"/>
</dbReference>
<dbReference type="Proteomes" id="UP000009231">
    <property type="component" value="Chromosome"/>
</dbReference>
<dbReference type="HOGENOM" id="CLU_170072_0_0_2"/>
<proteinExistence type="predicted"/>
<reference evidence="1 2" key="1">
    <citation type="journal article" date="2014" name="Int. J. Syst. Evol. Microbiol.">
        <title>Methanobacterium paludis sp. nov. and a novel strain of Methanobacterium lacus isolated from northern peatlands.</title>
        <authorList>
            <person name="Cadillo-Quiroz H."/>
            <person name="Brauer S.L."/>
            <person name="Goodson N."/>
            <person name="Yavitt J.B."/>
            <person name="Zinder S.H."/>
        </authorList>
    </citation>
    <scope>NUCLEOTIDE SEQUENCE [LARGE SCALE GENOMIC DNA]</scope>
    <source>
        <strain evidence="2">DSM 25820 / JCM 18151 / SWAN1</strain>
    </source>
</reference>
<evidence type="ECO:0008006" key="3">
    <source>
        <dbReference type="Google" id="ProtNLM"/>
    </source>
</evidence>
<sequence>MDEFETRLGELIRMSEKDRDDAIMEFKTQCNCPNCPSYNECAKNAMEGLFCVLGKSAGCISDLKGCECPNCHIAKLLDVGEIFNGYCVNGSEMVQREKLHEIDIITGGE</sequence>
<dbReference type="eggNOG" id="arCOG03597">
    <property type="taxonomic scope" value="Archaea"/>
</dbReference>
<dbReference type="EMBL" id="CP002772">
    <property type="protein sequence ID" value="AEG17915.1"/>
    <property type="molecule type" value="Genomic_DNA"/>
</dbReference>
<evidence type="ECO:0000313" key="2">
    <source>
        <dbReference type="Proteomes" id="UP000009231"/>
    </source>
</evidence>
<organism evidence="1 2">
    <name type="scientific">Methanobacterium paludis (strain DSM 25820 / JCM 18151 / SWAN1)</name>
    <dbReference type="NCBI Taxonomy" id="868131"/>
    <lineage>
        <taxon>Archaea</taxon>
        <taxon>Methanobacteriati</taxon>
        <taxon>Methanobacteriota</taxon>
        <taxon>Methanomada group</taxon>
        <taxon>Methanobacteria</taxon>
        <taxon>Methanobacteriales</taxon>
        <taxon>Methanobacteriaceae</taxon>
        <taxon>Methanobacterium</taxon>
    </lineage>
</organism>
<accession>F6D249</accession>
<dbReference type="AlphaFoldDB" id="F6D249"/>
<dbReference type="OrthoDB" id="71341at2157"/>